<keyword evidence="5 7" id="KW-1133">Transmembrane helix</keyword>
<feature type="transmembrane region" description="Helical" evidence="7">
    <location>
        <begin position="283"/>
        <end position="299"/>
    </location>
</feature>
<protein>
    <submittedName>
        <fullName evidence="9">Sugar ABC transporter permease</fullName>
    </submittedName>
</protein>
<feature type="transmembrane region" description="Helical" evidence="7">
    <location>
        <begin position="123"/>
        <end position="143"/>
    </location>
</feature>
<proteinExistence type="inferred from homology"/>
<organism evidence="9 10">
    <name type="scientific">Jeotgalibaca ciconiae</name>
    <dbReference type="NCBI Taxonomy" id="2496265"/>
    <lineage>
        <taxon>Bacteria</taxon>
        <taxon>Bacillati</taxon>
        <taxon>Bacillota</taxon>
        <taxon>Bacilli</taxon>
        <taxon>Lactobacillales</taxon>
        <taxon>Carnobacteriaceae</taxon>
        <taxon>Jeotgalibaca</taxon>
    </lineage>
</organism>
<evidence type="ECO:0000256" key="7">
    <source>
        <dbReference type="RuleBase" id="RU363032"/>
    </source>
</evidence>
<gene>
    <name evidence="9" type="ORF">EJN90_09405</name>
</gene>
<evidence type="ECO:0000313" key="9">
    <source>
        <dbReference type="EMBL" id="AZP04837.1"/>
    </source>
</evidence>
<accession>A0A3S9HBW6</accession>
<dbReference type="Proteomes" id="UP000273326">
    <property type="component" value="Chromosome"/>
</dbReference>
<evidence type="ECO:0000313" key="10">
    <source>
        <dbReference type="Proteomes" id="UP000273326"/>
    </source>
</evidence>
<dbReference type="SUPFAM" id="SSF160964">
    <property type="entry name" value="MalF N-terminal region-like"/>
    <property type="match status" value="1"/>
</dbReference>
<feature type="transmembrane region" description="Helical" evidence="7">
    <location>
        <begin position="172"/>
        <end position="193"/>
    </location>
</feature>
<dbReference type="AlphaFoldDB" id="A0A3S9HBW6"/>
<comment type="similarity">
    <text evidence="7">Belongs to the binding-protein-dependent transport system permease family.</text>
</comment>
<keyword evidence="6 7" id="KW-0472">Membrane</keyword>
<dbReference type="KEGG" id="jeh:EJN90_09405"/>
<dbReference type="CDD" id="cd06261">
    <property type="entry name" value="TM_PBP2"/>
    <property type="match status" value="1"/>
</dbReference>
<keyword evidence="10" id="KW-1185">Reference proteome</keyword>
<sequence length="310" mass="34712">MSNSVNAQVKAKSKPRKKTDNEWMTGLLFVLPGLLGFIIFVLIPFIMSFFLSFTNWNFLQGVGAIEFNGITNYIKLFNDEWFINSFWNNIIFTVVSVPTLLAIGLIMAVIIDRYIKFGGLIKVLVFIPYIASVVAVATVWMMLFEPSQGPINQFLLSIGIENVPGWLTSFEWSLPSIMIVYIWQQLGYFIIVFTSGLKSIPEEVYEAADMDGAGPIRKFFTVTVPMISPTTFFLGTMGIIGTFKVFDQVSVMTQGGPGSSSSVMAYYIYRAAFQNFETGYSNTLAWALFGVIFLITIVGQRAQKKYASLD</sequence>
<feature type="transmembrane region" description="Helical" evidence="7">
    <location>
        <begin position="86"/>
        <end position="111"/>
    </location>
</feature>
<dbReference type="PANTHER" id="PTHR30193">
    <property type="entry name" value="ABC TRANSPORTER PERMEASE PROTEIN"/>
    <property type="match status" value="1"/>
</dbReference>
<reference evidence="10" key="1">
    <citation type="submission" date="2018-12" db="EMBL/GenBank/DDBJ databases">
        <title>Complete genome sequencing of Jeotgalibaca sp. H21T32.</title>
        <authorList>
            <person name="Bae J.-W."/>
            <person name="Lee S.-Y."/>
        </authorList>
    </citation>
    <scope>NUCLEOTIDE SEQUENCE [LARGE SCALE GENOMIC DNA]</scope>
    <source>
        <strain evidence="10">H21T32</strain>
    </source>
</reference>
<feature type="transmembrane region" description="Helical" evidence="7">
    <location>
        <begin position="219"/>
        <end position="243"/>
    </location>
</feature>
<dbReference type="EMBL" id="CP034465">
    <property type="protein sequence ID" value="AZP04837.1"/>
    <property type="molecule type" value="Genomic_DNA"/>
</dbReference>
<dbReference type="GO" id="GO:0055085">
    <property type="term" value="P:transmembrane transport"/>
    <property type="evidence" value="ECO:0007669"/>
    <property type="project" value="InterPro"/>
</dbReference>
<name>A0A3S9HBW6_9LACT</name>
<dbReference type="InterPro" id="IPR035906">
    <property type="entry name" value="MetI-like_sf"/>
</dbReference>
<evidence type="ECO:0000256" key="6">
    <source>
        <dbReference type="ARBA" id="ARBA00023136"/>
    </source>
</evidence>
<keyword evidence="4 7" id="KW-0812">Transmembrane</keyword>
<dbReference type="PROSITE" id="PS50928">
    <property type="entry name" value="ABC_TM1"/>
    <property type="match status" value="1"/>
</dbReference>
<dbReference type="Gene3D" id="1.10.3720.10">
    <property type="entry name" value="MetI-like"/>
    <property type="match status" value="1"/>
</dbReference>
<feature type="transmembrane region" description="Helical" evidence="7">
    <location>
        <begin position="26"/>
        <end position="51"/>
    </location>
</feature>
<dbReference type="OrthoDB" id="2168559at2"/>
<dbReference type="GO" id="GO:0005886">
    <property type="term" value="C:plasma membrane"/>
    <property type="evidence" value="ECO:0007669"/>
    <property type="project" value="UniProtKB-SubCell"/>
</dbReference>
<comment type="subcellular location">
    <subcellularLocation>
        <location evidence="1 7">Cell membrane</location>
        <topology evidence="1 7">Multi-pass membrane protein</topology>
    </subcellularLocation>
</comment>
<evidence type="ECO:0000256" key="2">
    <source>
        <dbReference type="ARBA" id="ARBA00022448"/>
    </source>
</evidence>
<dbReference type="SUPFAM" id="SSF161098">
    <property type="entry name" value="MetI-like"/>
    <property type="match status" value="1"/>
</dbReference>
<keyword evidence="2 7" id="KW-0813">Transport</keyword>
<evidence type="ECO:0000256" key="5">
    <source>
        <dbReference type="ARBA" id="ARBA00022989"/>
    </source>
</evidence>
<keyword evidence="3" id="KW-1003">Cell membrane</keyword>
<dbReference type="RefSeq" id="WP_126110629.1">
    <property type="nucleotide sequence ID" value="NZ_CP034465.1"/>
</dbReference>
<evidence type="ECO:0000256" key="3">
    <source>
        <dbReference type="ARBA" id="ARBA00022475"/>
    </source>
</evidence>
<evidence type="ECO:0000256" key="4">
    <source>
        <dbReference type="ARBA" id="ARBA00022692"/>
    </source>
</evidence>
<evidence type="ECO:0000256" key="1">
    <source>
        <dbReference type="ARBA" id="ARBA00004651"/>
    </source>
</evidence>
<dbReference type="PANTHER" id="PTHR30193:SF37">
    <property type="entry name" value="INNER MEMBRANE ABC TRANSPORTER PERMEASE PROTEIN YCJO"/>
    <property type="match status" value="1"/>
</dbReference>
<feature type="domain" description="ABC transmembrane type-1" evidence="8">
    <location>
        <begin position="86"/>
        <end position="299"/>
    </location>
</feature>
<dbReference type="InterPro" id="IPR051393">
    <property type="entry name" value="ABC_transporter_permease"/>
</dbReference>
<dbReference type="InterPro" id="IPR000515">
    <property type="entry name" value="MetI-like"/>
</dbReference>
<dbReference type="Pfam" id="PF00528">
    <property type="entry name" value="BPD_transp_1"/>
    <property type="match status" value="1"/>
</dbReference>
<evidence type="ECO:0000259" key="8">
    <source>
        <dbReference type="PROSITE" id="PS50928"/>
    </source>
</evidence>